<gene>
    <name evidence="2" type="ORF">PVAP13_5KG567700</name>
</gene>
<organism evidence="2 3">
    <name type="scientific">Panicum virgatum</name>
    <name type="common">Blackwell switchgrass</name>
    <dbReference type="NCBI Taxonomy" id="38727"/>
    <lineage>
        <taxon>Eukaryota</taxon>
        <taxon>Viridiplantae</taxon>
        <taxon>Streptophyta</taxon>
        <taxon>Embryophyta</taxon>
        <taxon>Tracheophyta</taxon>
        <taxon>Spermatophyta</taxon>
        <taxon>Magnoliopsida</taxon>
        <taxon>Liliopsida</taxon>
        <taxon>Poales</taxon>
        <taxon>Poaceae</taxon>
        <taxon>PACMAD clade</taxon>
        <taxon>Panicoideae</taxon>
        <taxon>Panicodae</taxon>
        <taxon>Paniceae</taxon>
        <taxon>Panicinae</taxon>
        <taxon>Panicum</taxon>
        <taxon>Panicum sect. Hiantes</taxon>
    </lineage>
</organism>
<feature type="region of interest" description="Disordered" evidence="1">
    <location>
        <begin position="1"/>
        <end position="105"/>
    </location>
</feature>
<sequence length="125" mass="13018">MQAHSLPSKRRDGEIKQRDYGKASKSQHSSSPFQTASQPATAQRCVSAGETKHQPPTIPTHPSPHPHLAAAAAAARTVSSPEVSDGSFPFTRSSSGADRRAPRHRLATVSAAAAAEDAVAGADRS</sequence>
<comment type="caution">
    <text evidence="2">The sequence shown here is derived from an EMBL/GenBank/DDBJ whole genome shotgun (WGS) entry which is preliminary data.</text>
</comment>
<evidence type="ECO:0000313" key="2">
    <source>
        <dbReference type="EMBL" id="KAG2601069.1"/>
    </source>
</evidence>
<evidence type="ECO:0000313" key="3">
    <source>
        <dbReference type="Proteomes" id="UP000823388"/>
    </source>
</evidence>
<proteinExistence type="predicted"/>
<feature type="compositionally biased region" description="Basic and acidic residues" evidence="1">
    <location>
        <begin position="9"/>
        <end position="22"/>
    </location>
</feature>
<dbReference type="Proteomes" id="UP000823388">
    <property type="component" value="Chromosome 5K"/>
</dbReference>
<accession>A0A8T0SYB3</accession>
<evidence type="ECO:0000256" key="1">
    <source>
        <dbReference type="SAM" id="MobiDB-lite"/>
    </source>
</evidence>
<name>A0A8T0SYB3_PANVG</name>
<dbReference type="AlphaFoldDB" id="A0A8T0SYB3"/>
<feature type="compositionally biased region" description="Polar residues" evidence="1">
    <location>
        <begin position="24"/>
        <end position="41"/>
    </location>
</feature>
<reference evidence="2" key="1">
    <citation type="submission" date="2020-05" db="EMBL/GenBank/DDBJ databases">
        <title>WGS assembly of Panicum virgatum.</title>
        <authorList>
            <person name="Lovell J.T."/>
            <person name="Jenkins J."/>
            <person name="Shu S."/>
            <person name="Juenger T.E."/>
            <person name="Schmutz J."/>
        </authorList>
    </citation>
    <scope>NUCLEOTIDE SEQUENCE</scope>
    <source>
        <strain evidence="2">AP13</strain>
    </source>
</reference>
<dbReference type="EMBL" id="CM029045">
    <property type="protein sequence ID" value="KAG2601069.1"/>
    <property type="molecule type" value="Genomic_DNA"/>
</dbReference>
<protein>
    <submittedName>
        <fullName evidence="2">Uncharacterized protein</fullName>
    </submittedName>
</protein>
<feature type="compositionally biased region" description="Low complexity" evidence="1">
    <location>
        <begin position="66"/>
        <end position="75"/>
    </location>
</feature>
<feature type="compositionally biased region" description="Pro residues" evidence="1">
    <location>
        <begin position="56"/>
        <end position="65"/>
    </location>
</feature>
<keyword evidence="3" id="KW-1185">Reference proteome</keyword>